<accession>J9G8M5</accession>
<dbReference type="Pfam" id="PF04326">
    <property type="entry name" value="SLFN_AlbA_2"/>
    <property type="match status" value="1"/>
</dbReference>
<dbReference type="AlphaFoldDB" id="J9G8M5"/>
<reference evidence="2" key="1">
    <citation type="journal article" date="2012" name="PLoS ONE">
        <title>Gene sets for utilization of primary and secondary nutrition supplies in the distal gut of endangered iberian lynx.</title>
        <authorList>
            <person name="Alcaide M."/>
            <person name="Messina E."/>
            <person name="Richter M."/>
            <person name="Bargiela R."/>
            <person name="Peplies J."/>
            <person name="Huws S.A."/>
            <person name="Newbold C.J."/>
            <person name="Golyshin P.N."/>
            <person name="Simon M.A."/>
            <person name="Lopez G."/>
            <person name="Yakimov M.M."/>
            <person name="Ferrer M."/>
        </authorList>
    </citation>
    <scope>NUCLEOTIDE SEQUENCE</scope>
</reference>
<dbReference type="EMBL" id="AMCI01002253">
    <property type="protein sequence ID" value="EJX03214.1"/>
    <property type="molecule type" value="Genomic_DNA"/>
</dbReference>
<keyword evidence="2" id="KW-0347">Helicase</keyword>
<keyword evidence="2" id="KW-0067">ATP-binding</keyword>
<dbReference type="Gene3D" id="3.30.950.30">
    <property type="entry name" value="Schlafen, AAA domain"/>
    <property type="match status" value="1"/>
</dbReference>
<dbReference type="GO" id="GO:0004386">
    <property type="term" value="F:helicase activity"/>
    <property type="evidence" value="ECO:0007669"/>
    <property type="project" value="UniProtKB-KW"/>
</dbReference>
<feature type="non-terminal residue" evidence="2">
    <location>
        <position position="49"/>
    </location>
</feature>
<dbReference type="InterPro" id="IPR007421">
    <property type="entry name" value="Schlafen_AlbA_2_dom"/>
</dbReference>
<organism evidence="2">
    <name type="scientific">gut metagenome</name>
    <dbReference type="NCBI Taxonomy" id="749906"/>
    <lineage>
        <taxon>unclassified sequences</taxon>
        <taxon>metagenomes</taxon>
        <taxon>organismal metagenomes</taxon>
    </lineage>
</organism>
<name>J9G8M5_9ZZZZ</name>
<feature type="domain" description="Schlafen AlbA-2" evidence="1">
    <location>
        <begin position="14"/>
        <end position="49"/>
    </location>
</feature>
<gene>
    <name evidence="2" type="ORF">EVA_08678</name>
</gene>
<comment type="caution">
    <text evidence="2">The sequence shown here is derived from an EMBL/GenBank/DDBJ whole genome shotgun (WGS) entry which is preliminary data.</text>
</comment>
<protein>
    <submittedName>
        <fullName evidence="2">ATP-dependent DNA helicase recG</fullName>
    </submittedName>
</protein>
<proteinExistence type="predicted"/>
<keyword evidence="2" id="KW-0378">Hydrolase</keyword>
<evidence type="ECO:0000259" key="1">
    <source>
        <dbReference type="Pfam" id="PF04326"/>
    </source>
</evidence>
<sequence>MTETELLTLIRGGENIRVEFKKSTKDVTKDVYDTVCSFSNREGGIIVLG</sequence>
<evidence type="ECO:0000313" key="2">
    <source>
        <dbReference type="EMBL" id="EJX03214.1"/>
    </source>
</evidence>
<dbReference type="InterPro" id="IPR038461">
    <property type="entry name" value="Schlafen_AlbA_2_dom_sf"/>
</dbReference>
<keyword evidence="2" id="KW-0547">Nucleotide-binding</keyword>